<dbReference type="GO" id="GO:0140662">
    <property type="term" value="F:ATP-dependent protein folding chaperone"/>
    <property type="evidence" value="ECO:0007669"/>
    <property type="project" value="InterPro"/>
</dbReference>
<dbReference type="SUPFAM" id="SSF100920">
    <property type="entry name" value="Heat shock protein 70kD (HSP70), peptide-binding domain"/>
    <property type="match status" value="1"/>
</dbReference>
<dbReference type="PANTHER" id="PTHR19375">
    <property type="entry name" value="HEAT SHOCK PROTEIN 70KDA"/>
    <property type="match status" value="1"/>
</dbReference>
<dbReference type="AlphaFoldDB" id="A0A2Z4FN00"/>
<protein>
    <submittedName>
        <fullName evidence="6">Molecular chaperone DnaK</fullName>
    </submittedName>
</protein>
<dbReference type="Gene3D" id="3.30.420.40">
    <property type="match status" value="2"/>
</dbReference>
<dbReference type="InterPro" id="IPR013126">
    <property type="entry name" value="Hsp_70_fam"/>
</dbReference>
<evidence type="ECO:0000256" key="1">
    <source>
        <dbReference type="ARBA" id="ARBA00007381"/>
    </source>
</evidence>
<evidence type="ECO:0000256" key="2">
    <source>
        <dbReference type="ARBA" id="ARBA00022741"/>
    </source>
</evidence>
<evidence type="ECO:0000313" key="7">
    <source>
        <dbReference type="Proteomes" id="UP000249799"/>
    </source>
</evidence>
<dbReference type="OrthoDB" id="9766019at2"/>
<proteinExistence type="inferred from homology"/>
<accession>A0A2Z4FN00</accession>
<dbReference type="RefSeq" id="WP_111335658.1">
    <property type="nucleotide sequence ID" value="NZ_CP030032.1"/>
</dbReference>
<dbReference type="PROSITE" id="PS01036">
    <property type="entry name" value="HSP70_3"/>
    <property type="match status" value="1"/>
</dbReference>
<dbReference type="SUPFAM" id="SSF53067">
    <property type="entry name" value="Actin-like ATPase domain"/>
    <property type="match status" value="2"/>
</dbReference>
<reference evidence="6 7" key="1">
    <citation type="submission" date="2018-06" db="EMBL/GenBank/DDBJ databases">
        <title>Lujinxingia sediminis gen. nov. sp. nov., a new facultative anaerobic member of the class Deltaproteobacteria, and proposal of Lujinxingaceae fam. nov.</title>
        <authorList>
            <person name="Guo L.-Y."/>
            <person name="Li C.-M."/>
            <person name="Wang S."/>
            <person name="Du Z.-J."/>
        </authorList>
    </citation>
    <scope>NUCLEOTIDE SEQUENCE [LARGE SCALE GENOMIC DNA]</scope>
    <source>
        <strain evidence="6 7">FA350</strain>
    </source>
</reference>
<dbReference type="Pfam" id="PF00012">
    <property type="entry name" value="HSP70"/>
    <property type="match status" value="1"/>
</dbReference>
<dbReference type="PROSITE" id="PS00329">
    <property type="entry name" value="HSP70_2"/>
    <property type="match status" value="1"/>
</dbReference>
<dbReference type="EMBL" id="CP030032">
    <property type="protein sequence ID" value="AWV90302.1"/>
    <property type="molecule type" value="Genomic_DNA"/>
</dbReference>
<keyword evidence="7" id="KW-1185">Reference proteome</keyword>
<keyword evidence="4" id="KW-0143">Chaperone</keyword>
<dbReference type="KEGG" id="bsed:DN745_13570"/>
<dbReference type="Proteomes" id="UP000249799">
    <property type="component" value="Chromosome"/>
</dbReference>
<organism evidence="6 7">
    <name type="scientific">Bradymonas sediminis</name>
    <dbReference type="NCBI Taxonomy" id="1548548"/>
    <lineage>
        <taxon>Bacteria</taxon>
        <taxon>Deltaproteobacteria</taxon>
        <taxon>Bradymonadales</taxon>
        <taxon>Bradymonadaceae</taxon>
        <taxon>Bradymonas</taxon>
    </lineage>
</organism>
<keyword evidence="2 5" id="KW-0547">Nucleotide-binding</keyword>
<dbReference type="CDD" id="cd10234">
    <property type="entry name" value="ASKHA_NBD_HSP70_DnaK-like"/>
    <property type="match status" value="1"/>
</dbReference>
<dbReference type="NCBIfam" id="NF001413">
    <property type="entry name" value="PRK00290.1"/>
    <property type="match status" value="1"/>
</dbReference>
<dbReference type="Gene3D" id="3.90.640.10">
    <property type="entry name" value="Actin, Chain A, domain 4"/>
    <property type="match status" value="1"/>
</dbReference>
<evidence type="ECO:0000313" key="6">
    <source>
        <dbReference type="EMBL" id="AWV90302.1"/>
    </source>
</evidence>
<evidence type="ECO:0000256" key="4">
    <source>
        <dbReference type="ARBA" id="ARBA00023186"/>
    </source>
</evidence>
<dbReference type="FunFam" id="3.30.420.40:FF:000004">
    <property type="entry name" value="Molecular chaperone DnaK"/>
    <property type="match status" value="1"/>
</dbReference>
<dbReference type="InterPro" id="IPR043129">
    <property type="entry name" value="ATPase_NBD"/>
</dbReference>
<dbReference type="PRINTS" id="PR00301">
    <property type="entry name" value="HEATSHOCK70"/>
</dbReference>
<dbReference type="GO" id="GO:0005524">
    <property type="term" value="F:ATP binding"/>
    <property type="evidence" value="ECO:0007669"/>
    <property type="project" value="UniProtKB-KW"/>
</dbReference>
<sequence length="607" mass="66330">MERERVIGIDLGTTNCCVSIVEAGVATVIPNKGGYKTTPSIVAITESGRRLVGQMAKRQAITNSRHTVYASKRLIGRKWDSAEVRHSMETCPYEIVTGPHDDVRIKLREKEYSLPEISSMILQELKLVAEGYLGEAPEKAVVTVPAYFSDAQRRATKDAGRIAGLDIVRIINEPTAASLAYGFGKDIDATVAIYDLGGGTFDISILDISEGVFDVLSTAGDTFLGGEDFDARIIEHLTYAFAREHKVDLRKDEMALQRLRDAAEKAKIDLSSRQETEISLPFIYTKEDGEALHLQTTMTRDEFEELAVDLIHRTIKICRATLQEAELEVDDIDDVILVGGMTRMPRVQQEVAEFFGKPASKNVHPDEAVAIGAAIQGAALFDEDEDILLLDVTPHSLGIMVHGGGFEPLIEANSTIPTSHSHIFTSVRDNQTSVKIVVMQGESENASENELLGEFVLSGLRRAPAGELEIEVEFEISSDGIVSVSATDLETKVEQSITVAASSSLTESEIQQMIDENEDYLMDLKQGTELENARARIRGLVRTMEGLMRDAEDFIDDAIIVEARGKASEAVEHARVALLGTDLGAMLSTADALELAVEAFSEVLEVS</sequence>
<dbReference type="PROSITE" id="PS00297">
    <property type="entry name" value="HSP70_1"/>
    <property type="match status" value="1"/>
</dbReference>
<name>A0A2Z4FN00_9DELT</name>
<evidence type="ECO:0000256" key="5">
    <source>
        <dbReference type="RuleBase" id="RU003322"/>
    </source>
</evidence>
<dbReference type="InterPro" id="IPR018181">
    <property type="entry name" value="Heat_shock_70_CS"/>
</dbReference>
<gene>
    <name evidence="6" type="ORF">DN745_13570</name>
</gene>
<keyword evidence="3 5" id="KW-0067">ATP-binding</keyword>
<comment type="similarity">
    <text evidence="1 5">Belongs to the heat shock protein 70 family.</text>
</comment>
<evidence type="ECO:0000256" key="3">
    <source>
        <dbReference type="ARBA" id="ARBA00022840"/>
    </source>
</evidence>
<dbReference type="Gene3D" id="2.60.34.10">
    <property type="entry name" value="Substrate Binding Domain Of DNAk, Chain A, domain 1"/>
    <property type="match status" value="1"/>
</dbReference>
<dbReference type="InterPro" id="IPR029047">
    <property type="entry name" value="HSP70_peptide-bd_sf"/>
</dbReference>
<dbReference type="FunFam" id="3.90.640.10:FF:000003">
    <property type="entry name" value="Molecular chaperone DnaK"/>
    <property type="match status" value="1"/>
</dbReference>